<evidence type="ECO:0000259" key="1">
    <source>
        <dbReference type="Pfam" id="PF24016"/>
    </source>
</evidence>
<protein>
    <recommendedName>
        <fullName evidence="1">DUF7330 domain-containing protein</fullName>
    </recommendedName>
</protein>
<proteinExistence type="predicted"/>
<organism evidence="2 3">
    <name type="scientific">Rickenella mellea</name>
    <dbReference type="NCBI Taxonomy" id="50990"/>
    <lineage>
        <taxon>Eukaryota</taxon>
        <taxon>Fungi</taxon>
        <taxon>Dikarya</taxon>
        <taxon>Basidiomycota</taxon>
        <taxon>Agaricomycotina</taxon>
        <taxon>Agaricomycetes</taxon>
        <taxon>Hymenochaetales</taxon>
        <taxon>Rickenellaceae</taxon>
        <taxon>Rickenella</taxon>
    </lineage>
</organism>
<dbReference type="OrthoDB" id="5570013at2759"/>
<dbReference type="STRING" id="50990.A0A4Y7PWU3"/>
<dbReference type="AlphaFoldDB" id="A0A4Y7PWU3"/>
<dbReference type="InterPro" id="IPR055754">
    <property type="entry name" value="DUF7330"/>
</dbReference>
<name>A0A4Y7PWU3_9AGAM</name>
<dbReference type="VEuPathDB" id="FungiDB:BD410DRAFT_792189"/>
<evidence type="ECO:0000313" key="3">
    <source>
        <dbReference type="Proteomes" id="UP000294933"/>
    </source>
</evidence>
<keyword evidence="3" id="KW-1185">Reference proteome</keyword>
<dbReference type="Pfam" id="PF24016">
    <property type="entry name" value="DUF7330"/>
    <property type="match status" value="1"/>
</dbReference>
<dbReference type="Proteomes" id="UP000294933">
    <property type="component" value="Unassembled WGS sequence"/>
</dbReference>
<reference evidence="2 3" key="1">
    <citation type="submission" date="2018-06" db="EMBL/GenBank/DDBJ databases">
        <title>A transcriptomic atlas of mushroom development highlights an independent origin of complex multicellularity.</title>
        <authorList>
            <consortium name="DOE Joint Genome Institute"/>
            <person name="Krizsan K."/>
            <person name="Almasi E."/>
            <person name="Merenyi Z."/>
            <person name="Sahu N."/>
            <person name="Viragh M."/>
            <person name="Koszo T."/>
            <person name="Mondo S."/>
            <person name="Kiss B."/>
            <person name="Balint B."/>
            <person name="Kues U."/>
            <person name="Barry K."/>
            <person name="Hegedus J.C."/>
            <person name="Henrissat B."/>
            <person name="Johnson J."/>
            <person name="Lipzen A."/>
            <person name="Ohm R."/>
            <person name="Nagy I."/>
            <person name="Pangilinan J."/>
            <person name="Yan J."/>
            <person name="Xiong Y."/>
            <person name="Grigoriev I.V."/>
            <person name="Hibbett D.S."/>
            <person name="Nagy L.G."/>
        </authorList>
    </citation>
    <scope>NUCLEOTIDE SEQUENCE [LARGE SCALE GENOMIC DNA]</scope>
    <source>
        <strain evidence="2 3">SZMC22713</strain>
    </source>
</reference>
<feature type="domain" description="DUF7330" evidence="1">
    <location>
        <begin position="368"/>
        <end position="451"/>
    </location>
</feature>
<sequence>MNVPGSDPKPSNATSLKYAYVSQPVPTYCACAASNGHINQRRIRSNGPFIKFLKAFCIATLIWVLFGKQFTSLVRHRLHWYLDTEVGRPDPRDGHVVKCINGADWTSEGDIYKEAVSPKFSARRPSYDDDPPHTAKTSFKLPVNSDVLYLLSRGSLASGDVHVTALDHSGDDVIVDIVVSYWNDEALERANVCQLERPESECGVGIFTPKGNKWHKKRWDHDDYLKFNVTVLFPTSGKDSARIINDFGTAMVLFSQRVDDLMDLVHFRKITLLTINSPISATSLHAEMAHLSTINAPISGSFNISSVEDETLIGNVRPQNHEDVDIEAGSEPGPPMPVSSLRLNTINAGIDADVALYNDVNREPSGFLIRNTNGPITGDVKLYSHQKSGGEFIIDAKSVNQAVNVNVSTQPLESSLKLKASTISAPVTVALAPAYEGDLSLSTFWGDVTVEQDGTVVDPSGKERKRNVYLDVKSKSKVLGYVSWDEERKEGSFVDISSFNAPVAVHL</sequence>
<evidence type="ECO:0000313" key="2">
    <source>
        <dbReference type="EMBL" id="TDL19372.1"/>
    </source>
</evidence>
<gene>
    <name evidence="2" type="ORF">BD410DRAFT_792189</name>
</gene>
<dbReference type="EMBL" id="ML170197">
    <property type="protein sequence ID" value="TDL19372.1"/>
    <property type="molecule type" value="Genomic_DNA"/>
</dbReference>
<accession>A0A4Y7PWU3</accession>